<dbReference type="eggNOG" id="KOG2667">
    <property type="taxonomic scope" value="Eukaryota"/>
</dbReference>
<dbReference type="GO" id="GO:0030134">
    <property type="term" value="C:COPII-coated ER to Golgi transport vesicle"/>
    <property type="evidence" value="ECO:0007669"/>
    <property type="project" value="TreeGrafter"/>
</dbReference>
<dbReference type="InterPro" id="IPR013766">
    <property type="entry name" value="Thioredoxin_domain"/>
</dbReference>
<keyword evidence="8" id="KW-0413">Isomerase</keyword>
<dbReference type="Pfam" id="PF00085">
    <property type="entry name" value="Thioredoxin"/>
    <property type="match status" value="1"/>
</dbReference>
<evidence type="ECO:0000313" key="10">
    <source>
        <dbReference type="Proteomes" id="UP000028924"/>
    </source>
</evidence>
<keyword evidence="3 5" id="KW-1133">Transmembrane helix</keyword>
<feature type="domain" description="Thioredoxin" evidence="6">
    <location>
        <begin position="130"/>
        <end position="266"/>
    </location>
</feature>
<dbReference type="Pfam" id="PF07970">
    <property type="entry name" value="COPIIcoated_ERV"/>
    <property type="match status" value="1"/>
</dbReference>
<keyword evidence="2 5" id="KW-0812">Transmembrane</keyword>
<reference evidence="11" key="3">
    <citation type="journal article" date="2018" name="Algal Res.">
        <title>Characterization of plant carbon substrate utilization by Auxenochlorella protothecoides.</title>
        <authorList>
            <person name="Vogler B.W."/>
            <person name="Starkenburg S.R."/>
            <person name="Sudasinghe N."/>
            <person name="Schambach J.Y."/>
            <person name="Rollin J.A."/>
            <person name="Pattathil S."/>
            <person name="Barry A.N."/>
        </authorList>
    </citation>
    <scope>NUCLEOTIDE SEQUENCE [LARGE SCALE GENOMIC DNA]</scope>
    <source>
        <strain evidence="11">UTEX 25</strain>
    </source>
</reference>
<dbReference type="KEGG" id="apro:F751_2230"/>
<feature type="transmembrane region" description="Helical" evidence="5">
    <location>
        <begin position="435"/>
        <end position="456"/>
    </location>
</feature>
<sequence length="476" mass="52418">MAPRVLQRLRAVDFYKKIPSDLTETTLAGAVISVTAATLILLLLGLEMHSFLKTSTHTEMIVDRSAHGELLRVNFDLSFPRMSCEFATLDISDAMGLKRLNLTKTVRKVPLNDRLERVGLGLEDAAHHNPEYDEEHPGFQYENVDIATPLSGATFDATLAAYEVVVVNFFAPWCSWCQRLAPTWEAVTEAVHAKYPDAERRIRFAKVDCVAQAPLCRQHFISAFPSIRIFHKGSDEVVRMGHREHDAYYGDRTKEALTALADKLVPPTVGTPNLAARQLSTVRAATAASGCNFAGFIMVKKVPGTMHFVARAPGHSIDFLAQDLSHTVNHLYFGLAPSPKRRAALARLHPHGLAHDWSDKLRGRSFTNPSTGATYEHYAQVVLTTIEAGRGHDAYDAYEYTVQSHVYDAADHASVKVSYTMSPIQILVGEVRKPLFSFLISTCAVIGGVFTVAGIVDGITHSLHSMAKKVELGKQG</sequence>
<proteinExistence type="predicted"/>
<dbReference type="STRING" id="3075.A0A087SLN9"/>
<dbReference type="OrthoDB" id="72053at2759"/>
<dbReference type="GeneID" id="23613621"/>
<gene>
    <name evidence="9" type="ORF">APUTEX25_004356</name>
    <name evidence="8" type="ORF">F751_2230</name>
    <name evidence="7" type="ORF">g.18346</name>
</gene>
<reference evidence="7" key="2">
    <citation type="submission" date="2015-08" db="EMBL/GenBank/DDBJ databases">
        <authorList>
            <person name="Babu N.S."/>
            <person name="Beckwith C.J."/>
            <person name="Beseler K.G."/>
            <person name="Brison A."/>
            <person name="Carone J.V."/>
            <person name="Caskin T.P."/>
            <person name="Diamond M."/>
            <person name="Durham M.E."/>
            <person name="Foxe J.M."/>
            <person name="Go M."/>
            <person name="Henderson B.A."/>
            <person name="Jones I.B."/>
            <person name="McGettigan J.A."/>
            <person name="Micheletti S.J."/>
            <person name="Nasrallah M.E."/>
            <person name="Ortiz D."/>
            <person name="Piller C.R."/>
            <person name="Privatt S.R."/>
            <person name="Schneider S.L."/>
            <person name="Sharp S."/>
            <person name="Smith T.C."/>
            <person name="Stanton J.D."/>
            <person name="Ullery H.E."/>
            <person name="Wilson R.J."/>
            <person name="Serrano M.G."/>
            <person name="Buck G."/>
            <person name="Lee V."/>
            <person name="Wang Y."/>
            <person name="Carvalho R."/>
            <person name="Voegtly L."/>
            <person name="Shi R."/>
            <person name="Duckworth R."/>
            <person name="Johnson A."/>
            <person name="Loviza R."/>
            <person name="Walstead R."/>
            <person name="Shah Z."/>
            <person name="Kiflezghi M."/>
            <person name="Wade K."/>
            <person name="Ball S.L."/>
            <person name="Bradley K.W."/>
            <person name="Asai D.J."/>
            <person name="Bowman C.A."/>
            <person name="Russell D.A."/>
            <person name="Pope W.H."/>
            <person name="Jacobs-Sera D."/>
            <person name="Hendrix R.W."/>
            <person name="Hatfull G.F."/>
        </authorList>
    </citation>
    <scope>NUCLEOTIDE SEQUENCE</scope>
</reference>
<dbReference type="EMBL" id="GDKF01010096">
    <property type="protein sequence ID" value="JAT68526.1"/>
    <property type="molecule type" value="Transcribed_RNA"/>
</dbReference>
<dbReference type="GO" id="GO:0016020">
    <property type="term" value="C:membrane"/>
    <property type="evidence" value="ECO:0007669"/>
    <property type="project" value="UniProtKB-SubCell"/>
</dbReference>
<dbReference type="PANTHER" id="PTHR10984">
    <property type="entry name" value="ENDOPLASMIC RETICULUM-GOLGI INTERMEDIATE COMPARTMENT PROTEIN"/>
    <property type="match status" value="1"/>
</dbReference>
<keyword evidence="10" id="KW-1185">Reference proteome</keyword>
<dbReference type="Gene3D" id="3.40.30.10">
    <property type="entry name" value="Glutaredoxin"/>
    <property type="match status" value="1"/>
</dbReference>
<evidence type="ECO:0000256" key="4">
    <source>
        <dbReference type="ARBA" id="ARBA00023136"/>
    </source>
</evidence>
<evidence type="ECO:0000313" key="11">
    <source>
        <dbReference type="Proteomes" id="UP000279271"/>
    </source>
</evidence>
<evidence type="ECO:0000256" key="5">
    <source>
        <dbReference type="SAM" id="Phobius"/>
    </source>
</evidence>
<dbReference type="Pfam" id="PF13850">
    <property type="entry name" value="ERGIC_N"/>
    <property type="match status" value="1"/>
</dbReference>
<dbReference type="GO" id="GO:0016853">
    <property type="term" value="F:isomerase activity"/>
    <property type="evidence" value="ECO:0007669"/>
    <property type="project" value="UniProtKB-KW"/>
</dbReference>
<dbReference type="SUPFAM" id="SSF52833">
    <property type="entry name" value="Thioredoxin-like"/>
    <property type="match status" value="1"/>
</dbReference>
<reference evidence="9" key="5">
    <citation type="submission" date="2018-11" db="EMBL/GenBank/DDBJ databases">
        <title>Characterization of plant carbon substrate utilization by Auxenochlorella protothecoides.</title>
        <authorList>
            <person name="Vogler B.W."/>
            <person name="Starkenburg S.R."/>
            <person name="Sudasinghe N."/>
            <person name="Schambach J.Y."/>
            <person name="Rollin J.A."/>
            <person name="Pattathil S."/>
            <person name="Barry A.N."/>
        </authorList>
    </citation>
    <scope>NUCLEOTIDE SEQUENCE [LARGE SCALE GENOMIC DNA]</scope>
    <source>
        <strain evidence="9">UTEX 25</strain>
    </source>
</reference>
<dbReference type="EMBL" id="QOKY01000154">
    <property type="protein sequence ID" value="RMZ55932.1"/>
    <property type="molecule type" value="Genomic_DNA"/>
</dbReference>
<feature type="transmembrane region" description="Helical" evidence="5">
    <location>
        <begin position="27"/>
        <end position="46"/>
    </location>
</feature>
<dbReference type="RefSeq" id="XP_011399581.1">
    <property type="nucleotide sequence ID" value="XM_011401279.1"/>
</dbReference>
<protein>
    <submittedName>
        <fullName evidence="8">Protein disulfide-isomerase 5-4</fullName>
    </submittedName>
</protein>
<organism evidence="8 10">
    <name type="scientific">Auxenochlorella protothecoides</name>
    <name type="common">Green microalga</name>
    <name type="synonym">Chlorella protothecoides</name>
    <dbReference type="NCBI Taxonomy" id="3075"/>
    <lineage>
        <taxon>Eukaryota</taxon>
        <taxon>Viridiplantae</taxon>
        <taxon>Chlorophyta</taxon>
        <taxon>core chlorophytes</taxon>
        <taxon>Trebouxiophyceae</taxon>
        <taxon>Chlorellales</taxon>
        <taxon>Chlorellaceae</taxon>
        <taxon>Auxenochlorella</taxon>
    </lineage>
</organism>
<reference evidence="9" key="4">
    <citation type="submission" date="2018-10" db="EMBL/GenBank/DDBJ databases">
        <authorList>
            <person name="Hovde B."/>
            <person name="Zhang X."/>
        </authorList>
    </citation>
    <scope>NUCLEOTIDE SEQUENCE [LARGE SCALE GENOMIC DNA]</scope>
    <source>
        <strain evidence="9">UTEX 25</strain>
    </source>
</reference>
<reference evidence="8 10" key="1">
    <citation type="journal article" date="2014" name="BMC Genomics">
        <title>Oil accumulation mechanisms of the oleaginous microalga Chlorella protothecoides revealed through its genome, transcriptomes, and proteomes.</title>
        <authorList>
            <person name="Gao C."/>
            <person name="Wang Y."/>
            <person name="Shen Y."/>
            <person name="Yan D."/>
            <person name="He X."/>
            <person name="Dai J."/>
            <person name="Wu Q."/>
        </authorList>
    </citation>
    <scope>NUCLEOTIDE SEQUENCE [LARGE SCALE GENOMIC DNA]</scope>
    <source>
        <strain evidence="8 10">0710</strain>
    </source>
</reference>
<dbReference type="Proteomes" id="UP000279271">
    <property type="component" value="Unassembled WGS sequence"/>
</dbReference>
<dbReference type="CDD" id="cd02961">
    <property type="entry name" value="PDI_a_family"/>
    <property type="match status" value="1"/>
</dbReference>
<dbReference type="InterPro" id="IPR012936">
    <property type="entry name" value="Erv_C"/>
</dbReference>
<evidence type="ECO:0000256" key="3">
    <source>
        <dbReference type="ARBA" id="ARBA00022989"/>
    </source>
</evidence>
<dbReference type="PROSITE" id="PS51352">
    <property type="entry name" value="THIOREDOXIN_2"/>
    <property type="match status" value="1"/>
</dbReference>
<name>A0A087SLN9_AUXPR</name>
<dbReference type="Proteomes" id="UP000028924">
    <property type="component" value="Unassembled WGS sequence"/>
</dbReference>
<comment type="subcellular location">
    <subcellularLocation>
        <location evidence="1">Membrane</location>
    </subcellularLocation>
</comment>
<dbReference type="InterPro" id="IPR045888">
    <property type="entry name" value="Erv"/>
</dbReference>
<evidence type="ECO:0000313" key="9">
    <source>
        <dbReference type="EMBL" id="RMZ55932.1"/>
    </source>
</evidence>
<dbReference type="InterPro" id="IPR039542">
    <property type="entry name" value="Erv_N"/>
</dbReference>
<evidence type="ECO:0000256" key="2">
    <source>
        <dbReference type="ARBA" id="ARBA00022692"/>
    </source>
</evidence>
<dbReference type="PANTHER" id="PTHR10984:SF37">
    <property type="entry name" value="PROTEIN DISULFIDE-ISOMERASE 5-3"/>
    <property type="match status" value="1"/>
</dbReference>
<accession>A0A087SLN9</accession>
<dbReference type="AlphaFoldDB" id="A0A087SLN9"/>
<dbReference type="GO" id="GO:0005783">
    <property type="term" value="C:endoplasmic reticulum"/>
    <property type="evidence" value="ECO:0007669"/>
    <property type="project" value="TreeGrafter"/>
</dbReference>
<evidence type="ECO:0000313" key="7">
    <source>
        <dbReference type="EMBL" id="JAT68526.1"/>
    </source>
</evidence>
<evidence type="ECO:0000256" key="1">
    <source>
        <dbReference type="ARBA" id="ARBA00004370"/>
    </source>
</evidence>
<evidence type="ECO:0000259" key="6">
    <source>
        <dbReference type="PROSITE" id="PS51352"/>
    </source>
</evidence>
<dbReference type="InterPro" id="IPR036249">
    <property type="entry name" value="Thioredoxin-like_sf"/>
</dbReference>
<keyword evidence="4 5" id="KW-0472">Membrane</keyword>
<evidence type="ECO:0000313" key="8">
    <source>
        <dbReference type="EMBL" id="KFM26643.1"/>
    </source>
</evidence>
<dbReference type="EMBL" id="KL662129">
    <property type="protein sequence ID" value="KFM26643.1"/>
    <property type="molecule type" value="Genomic_DNA"/>
</dbReference>